<organism evidence="1 2">
    <name type="scientific">Pluteus cervinus</name>
    <dbReference type="NCBI Taxonomy" id="181527"/>
    <lineage>
        <taxon>Eukaryota</taxon>
        <taxon>Fungi</taxon>
        <taxon>Dikarya</taxon>
        <taxon>Basidiomycota</taxon>
        <taxon>Agaricomycotina</taxon>
        <taxon>Agaricomycetes</taxon>
        <taxon>Agaricomycetidae</taxon>
        <taxon>Agaricales</taxon>
        <taxon>Pluteineae</taxon>
        <taxon>Pluteaceae</taxon>
        <taxon>Pluteus</taxon>
    </lineage>
</organism>
<dbReference type="EMBL" id="ML208275">
    <property type="protein sequence ID" value="TFK73478.1"/>
    <property type="molecule type" value="Genomic_DNA"/>
</dbReference>
<evidence type="ECO:0000313" key="1">
    <source>
        <dbReference type="EMBL" id="TFK73478.1"/>
    </source>
</evidence>
<reference evidence="1 2" key="1">
    <citation type="journal article" date="2019" name="Nat. Ecol. Evol.">
        <title>Megaphylogeny resolves global patterns of mushroom evolution.</title>
        <authorList>
            <person name="Varga T."/>
            <person name="Krizsan K."/>
            <person name="Foldi C."/>
            <person name="Dima B."/>
            <person name="Sanchez-Garcia M."/>
            <person name="Sanchez-Ramirez S."/>
            <person name="Szollosi G.J."/>
            <person name="Szarkandi J.G."/>
            <person name="Papp V."/>
            <person name="Albert L."/>
            <person name="Andreopoulos W."/>
            <person name="Angelini C."/>
            <person name="Antonin V."/>
            <person name="Barry K.W."/>
            <person name="Bougher N.L."/>
            <person name="Buchanan P."/>
            <person name="Buyck B."/>
            <person name="Bense V."/>
            <person name="Catcheside P."/>
            <person name="Chovatia M."/>
            <person name="Cooper J."/>
            <person name="Damon W."/>
            <person name="Desjardin D."/>
            <person name="Finy P."/>
            <person name="Geml J."/>
            <person name="Haridas S."/>
            <person name="Hughes K."/>
            <person name="Justo A."/>
            <person name="Karasinski D."/>
            <person name="Kautmanova I."/>
            <person name="Kiss B."/>
            <person name="Kocsube S."/>
            <person name="Kotiranta H."/>
            <person name="LaButti K.M."/>
            <person name="Lechner B.E."/>
            <person name="Liimatainen K."/>
            <person name="Lipzen A."/>
            <person name="Lukacs Z."/>
            <person name="Mihaltcheva S."/>
            <person name="Morgado L.N."/>
            <person name="Niskanen T."/>
            <person name="Noordeloos M.E."/>
            <person name="Ohm R.A."/>
            <person name="Ortiz-Santana B."/>
            <person name="Ovrebo C."/>
            <person name="Racz N."/>
            <person name="Riley R."/>
            <person name="Savchenko A."/>
            <person name="Shiryaev A."/>
            <person name="Soop K."/>
            <person name="Spirin V."/>
            <person name="Szebenyi C."/>
            <person name="Tomsovsky M."/>
            <person name="Tulloss R.E."/>
            <person name="Uehling J."/>
            <person name="Grigoriev I.V."/>
            <person name="Vagvolgyi C."/>
            <person name="Papp T."/>
            <person name="Martin F.M."/>
            <person name="Miettinen O."/>
            <person name="Hibbett D.S."/>
            <person name="Nagy L.G."/>
        </authorList>
    </citation>
    <scope>NUCLEOTIDE SEQUENCE [LARGE SCALE GENOMIC DNA]</scope>
    <source>
        <strain evidence="1 2">NL-1719</strain>
    </source>
</reference>
<accession>A0ACD3B591</accession>
<protein>
    <submittedName>
        <fullName evidence="1">Uncharacterized protein</fullName>
    </submittedName>
</protein>
<sequence length="740" mass="83890">MLHAFLEFLKLLGTVRRWFWAQLRKTKPQQLSSIFSSIIRYLLRRLGLRRNVKRCGAPSRKAIEDKPSTTNHRVTVVNNRKTTGVVEISLDGGEPVMIMPSYAPQPRNTMINIDIEAQNSSTDTFEHQFTTEPAEGLMPYSTGLASVSASLQHLNVDSVQGNAMGYGSRPASVAPSEVQNPRINTPGLAIEPKLEYRGPALNNDRIKPCAPELYQRYDRNIIVPRKSQNITITPGTRTFATYSDPKGWTSYIHPEGALYFFHEDKRVFTDAWLFNSRVLEQVHQDMDTIFGFMEKNHIDRHSGVDLVLDMIPDKNSANIDCFYYLADHQNRTIFFLDNLDAEEIPAWHTITGVTTRSHLRHEIESQYWYHNILFPRALFVHHEIVDELRDLILHAIGDVMTSATSTSPYGLGELQNMLSLANSLRKNVGTQYGGSACLIGRLMYIFVRQRFNNFHGEQGARLDRDQSVHGTVRGRRTWLVKCFSPLLFSAPDVHLRGLEKMWVDGLMHHSAWTHFIKKLIDEWQEFILFATVLLNANVAFLAIQSVDTHADPTVRSPAQIASYLSIIASIGSIILGLLLARQNRTKSRETVDDVLTYLQNKKHPILGLETLAIMYSLPYALLMWAMVAFLLAFALLWFTNTSLATRVSVGVAVLAVSFLIAWCIWMAWEKTQRPTEEDGVAAEPDQIEEKLRQDAELRRKGSDASSRRSRTKGFRMPTLNSLSFGPRRSTTGETLVAESV</sequence>
<gene>
    <name evidence="1" type="ORF">BDN72DRAFT_814413</name>
</gene>
<evidence type="ECO:0000313" key="2">
    <source>
        <dbReference type="Proteomes" id="UP000308600"/>
    </source>
</evidence>
<name>A0ACD3B591_9AGAR</name>
<proteinExistence type="predicted"/>
<dbReference type="Proteomes" id="UP000308600">
    <property type="component" value="Unassembled WGS sequence"/>
</dbReference>
<keyword evidence="2" id="KW-1185">Reference proteome</keyword>